<comment type="caution">
    <text evidence="1">The sequence shown here is derived from an EMBL/GenBank/DDBJ whole genome shotgun (WGS) entry which is preliminary data.</text>
</comment>
<gene>
    <name evidence="1" type="ORF">A0H81_03798</name>
</gene>
<dbReference type="Proteomes" id="UP000092993">
    <property type="component" value="Unassembled WGS sequence"/>
</dbReference>
<evidence type="ECO:0000313" key="1">
    <source>
        <dbReference type="EMBL" id="OBZ76987.1"/>
    </source>
</evidence>
<evidence type="ECO:0000313" key="2">
    <source>
        <dbReference type="Proteomes" id="UP000092993"/>
    </source>
</evidence>
<dbReference type="AlphaFoldDB" id="A0A1C7MK10"/>
<protein>
    <submittedName>
        <fullName evidence="1">Uncharacterized protein</fullName>
    </submittedName>
</protein>
<proteinExistence type="predicted"/>
<sequence>MPAWRVVRPSLGCESTPAFAAVVATAARPVSSDFVAEARCCSECVVFHDKRGRRYGLALAPSVLLRCALLCSLRFLSFASTPSFDGLGFLLFGTLRWGALRSSELPHQLLDIDLSGMDLVVVPVVMSRRTFPFPGVRSRFGYWCGWHSPSWDFE</sequence>
<accession>A0A1C7MK10</accession>
<organism evidence="1 2">
    <name type="scientific">Grifola frondosa</name>
    <name type="common">Maitake</name>
    <name type="synonym">Polyporus frondosus</name>
    <dbReference type="NCBI Taxonomy" id="5627"/>
    <lineage>
        <taxon>Eukaryota</taxon>
        <taxon>Fungi</taxon>
        <taxon>Dikarya</taxon>
        <taxon>Basidiomycota</taxon>
        <taxon>Agaricomycotina</taxon>
        <taxon>Agaricomycetes</taxon>
        <taxon>Polyporales</taxon>
        <taxon>Grifolaceae</taxon>
        <taxon>Grifola</taxon>
    </lineage>
</organism>
<keyword evidence="2" id="KW-1185">Reference proteome</keyword>
<name>A0A1C7MK10_GRIFR</name>
<dbReference type="EMBL" id="LUGG01000003">
    <property type="protein sequence ID" value="OBZ76987.1"/>
    <property type="molecule type" value="Genomic_DNA"/>
</dbReference>
<reference evidence="1 2" key="1">
    <citation type="submission" date="2016-03" db="EMBL/GenBank/DDBJ databases">
        <title>Whole genome sequencing of Grifola frondosa 9006-11.</title>
        <authorList>
            <person name="Min B."/>
            <person name="Park H."/>
            <person name="Kim J.-G."/>
            <person name="Cho H."/>
            <person name="Oh Y.-L."/>
            <person name="Kong W.-S."/>
            <person name="Choi I.-G."/>
        </authorList>
    </citation>
    <scope>NUCLEOTIDE SEQUENCE [LARGE SCALE GENOMIC DNA]</scope>
    <source>
        <strain evidence="1 2">9006-11</strain>
    </source>
</reference>